<name>A0ABS6Y3T5_9BACT</name>
<organism evidence="1 2">
    <name type="scientific">Prevotella melaninogenica</name>
    <dbReference type="NCBI Taxonomy" id="28132"/>
    <lineage>
        <taxon>Bacteria</taxon>
        <taxon>Pseudomonadati</taxon>
        <taxon>Bacteroidota</taxon>
        <taxon>Bacteroidia</taxon>
        <taxon>Bacteroidales</taxon>
        <taxon>Prevotellaceae</taxon>
        <taxon>Prevotella</taxon>
    </lineage>
</organism>
<accession>A0ABS6Y3T5</accession>
<dbReference type="RefSeq" id="WP_219432615.1">
    <property type="nucleotide sequence ID" value="NZ_JAHXCP010000001.1"/>
</dbReference>
<keyword evidence="2" id="KW-1185">Reference proteome</keyword>
<reference evidence="1 2" key="1">
    <citation type="submission" date="2021-07" db="EMBL/GenBank/DDBJ databases">
        <title>Genomic diversity and antimicrobial resistance of Prevotella spp. isolated from chronic lung disease airways.</title>
        <authorList>
            <person name="Webb K.A."/>
            <person name="Olagoke O.S."/>
            <person name="Baird T."/>
            <person name="Neill J."/>
            <person name="Pham A."/>
            <person name="Wells T.J."/>
            <person name="Ramsay K.A."/>
            <person name="Bell S.C."/>
            <person name="Sarovich D.S."/>
            <person name="Price E.P."/>
        </authorList>
    </citation>
    <scope>NUCLEOTIDE SEQUENCE [LARGE SCALE GENOMIC DNA]</scope>
    <source>
        <strain evidence="1 2">SCHI0027.S.6</strain>
    </source>
</reference>
<proteinExistence type="predicted"/>
<comment type="caution">
    <text evidence="1">The sequence shown here is derived from an EMBL/GenBank/DDBJ whole genome shotgun (WGS) entry which is preliminary data.</text>
</comment>
<evidence type="ECO:0000313" key="2">
    <source>
        <dbReference type="Proteomes" id="UP000812077"/>
    </source>
</evidence>
<evidence type="ECO:0000313" key="1">
    <source>
        <dbReference type="EMBL" id="MBW4753768.1"/>
    </source>
</evidence>
<sequence>MNNEIKNDYAYCSGVACKLRNQCKRYLPDSPDAPLWWVQEKYQEDTGMCPHFEENYKD</sequence>
<dbReference type="Proteomes" id="UP000812077">
    <property type="component" value="Unassembled WGS sequence"/>
</dbReference>
<gene>
    <name evidence="1" type="ORF">KZO77_01765</name>
</gene>
<dbReference type="EMBL" id="JAHXCP010000001">
    <property type="protein sequence ID" value="MBW4753768.1"/>
    <property type="molecule type" value="Genomic_DNA"/>
</dbReference>
<protein>
    <submittedName>
        <fullName evidence="1">Uncharacterized protein</fullName>
    </submittedName>
</protein>